<evidence type="ECO:0000256" key="5">
    <source>
        <dbReference type="ARBA" id="ARBA00023004"/>
    </source>
</evidence>
<evidence type="ECO:0008006" key="9">
    <source>
        <dbReference type="Google" id="ProtNLM"/>
    </source>
</evidence>
<evidence type="ECO:0000256" key="2">
    <source>
        <dbReference type="ARBA" id="ARBA00022723"/>
    </source>
</evidence>
<dbReference type="PANTHER" id="PTHR12918">
    <property type="entry name" value="CYSTEINE DIOXYGENASE"/>
    <property type="match status" value="1"/>
</dbReference>
<evidence type="ECO:0000256" key="4">
    <source>
        <dbReference type="ARBA" id="ARBA00023002"/>
    </source>
</evidence>
<dbReference type="EMBL" id="AKKV01000020">
    <property type="protein sequence ID" value="EIT86796.1"/>
    <property type="molecule type" value="Genomic_DNA"/>
</dbReference>
<protein>
    <recommendedName>
        <fullName evidence="9">Cysteine dioxygenase</fullName>
    </recommendedName>
</protein>
<dbReference type="CDD" id="cd10548">
    <property type="entry name" value="cupin_CDO"/>
    <property type="match status" value="1"/>
</dbReference>
<keyword evidence="2 6" id="KW-0479">Metal-binding</keyword>
<evidence type="ECO:0000256" key="1">
    <source>
        <dbReference type="ARBA" id="ARBA00006622"/>
    </source>
</evidence>
<dbReference type="OrthoDB" id="7059163at2"/>
<dbReference type="Proteomes" id="UP000004080">
    <property type="component" value="Unassembled WGS sequence"/>
</dbReference>
<name>I8J4T1_9BACL</name>
<dbReference type="PANTHER" id="PTHR12918:SF1">
    <property type="entry name" value="CYSTEINE DIOXYGENASE TYPE 1"/>
    <property type="match status" value="1"/>
</dbReference>
<gene>
    <name evidence="7" type="ORF">A374_04459</name>
</gene>
<keyword evidence="4" id="KW-0560">Oxidoreductase</keyword>
<dbReference type="STRING" id="1196324.A374_04459"/>
<dbReference type="GO" id="GO:0016702">
    <property type="term" value="F:oxidoreductase activity, acting on single donors with incorporation of molecular oxygen, incorporation of two atoms of oxygen"/>
    <property type="evidence" value="ECO:0007669"/>
    <property type="project" value="InterPro"/>
</dbReference>
<dbReference type="SUPFAM" id="SSF51182">
    <property type="entry name" value="RmlC-like cupins"/>
    <property type="match status" value="1"/>
</dbReference>
<feature type="binding site" evidence="6">
    <location>
        <position position="78"/>
    </location>
    <ligand>
        <name>Fe cation</name>
        <dbReference type="ChEBI" id="CHEBI:24875"/>
        <note>catalytic</note>
    </ligand>
</feature>
<dbReference type="GO" id="GO:0008198">
    <property type="term" value="F:ferrous iron binding"/>
    <property type="evidence" value="ECO:0007669"/>
    <property type="project" value="TreeGrafter"/>
</dbReference>
<organism evidence="7 8">
    <name type="scientific">Fictibacillus macauensis ZFHKF-1</name>
    <dbReference type="NCBI Taxonomy" id="1196324"/>
    <lineage>
        <taxon>Bacteria</taxon>
        <taxon>Bacillati</taxon>
        <taxon>Bacillota</taxon>
        <taxon>Bacilli</taxon>
        <taxon>Bacillales</taxon>
        <taxon>Fictibacillaceae</taxon>
        <taxon>Fictibacillus</taxon>
    </lineage>
</organism>
<dbReference type="InterPro" id="IPR010300">
    <property type="entry name" value="CDO_1"/>
</dbReference>
<evidence type="ECO:0000256" key="3">
    <source>
        <dbReference type="ARBA" id="ARBA00022964"/>
    </source>
</evidence>
<feature type="binding site" evidence="6">
    <location>
        <position position="76"/>
    </location>
    <ligand>
        <name>Fe cation</name>
        <dbReference type="ChEBI" id="CHEBI:24875"/>
        <note>catalytic</note>
    </ligand>
</feature>
<comment type="caution">
    <text evidence="7">The sequence shown here is derived from an EMBL/GenBank/DDBJ whole genome shotgun (WGS) entry which is preliminary data.</text>
</comment>
<dbReference type="InterPro" id="IPR014710">
    <property type="entry name" value="RmlC-like_jellyroll"/>
</dbReference>
<accession>I8J4T1</accession>
<dbReference type="Gene3D" id="2.60.120.10">
    <property type="entry name" value="Jelly Rolls"/>
    <property type="match status" value="1"/>
</dbReference>
<keyword evidence="5 6" id="KW-0408">Iron</keyword>
<reference evidence="7 8" key="1">
    <citation type="journal article" date="2012" name="J. Bacteriol.">
        <title>Genome of Bacillus macauensis ZFHKF-1, a Long-Chain-Forming Bacterium.</title>
        <authorList>
            <person name="Cai L."/>
            <person name="Zhang T."/>
        </authorList>
    </citation>
    <scope>NUCLEOTIDE SEQUENCE [LARGE SCALE GENOMIC DNA]</scope>
    <source>
        <strain evidence="7 8">ZFHKF-1</strain>
    </source>
</reference>
<evidence type="ECO:0000256" key="6">
    <source>
        <dbReference type="PIRSR" id="PIRSR610300-51"/>
    </source>
</evidence>
<dbReference type="PATRIC" id="fig|1196324.3.peg.906"/>
<keyword evidence="3" id="KW-0223">Dioxygenase</keyword>
<comment type="similarity">
    <text evidence="1">Belongs to the cysteine dioxygenase family.</text>
</comment>
<evidence type="ECO:0000313" key="8">
    <source>
        <dbReference type="Proteomes" id="UP000004080"/>
    </source>
</evidence>
<dbReference type="AlphaFoldDB" id="I8J4T1"/>
<dbReference type="eggNOG" id="COG5553">
    <property type="taxonomic scope" value="Bacteria"/>
</dbReference>
<feature type="binding site" evidence="6">
    <location>
        <position position="127"/>
    </location>
    <ligand>
        <name>Fe cation</name>
        <dbReference type="ChEBI" id="CHEBI:24875"/>
        <note>catalytic</note>
    </ligand>
</feature>
<dbReference type="Pfam" id="PF05995">
    <property type="entry name" value="CDO_I"/>
    <property type="match status" value="1"/>
</dbReference>
<dbReference type="RefSeq" id="WP_007200991.1">
    <property type="nucleotide sequence ID" value="NZ_AKKV01000020.1"/>
</dbReference>
<evidence type="ECO:0000313" key="7">
    <source>
        <dbReference type="EMBL" id="EIT86796.1"/>
    </source>
</evidence>
<sequence length="191" mass="21915">MSSFLERVHTHFSFTTYPTSEQLRDALHDLQATKADVQPFLQAPEHYPYGRKMIYKTPWLEMLVMHWSKTIDCAPHDHGQSYGWVQLLSGQSSHTLYRVDQQGQPQAIKEKIEPTGSSLRVTNQLVHKMGTAGEEPLITLHVYAPPVSGMKVYDLPKCAVCIVADDCGAWWPEDQRQIVQEMRYSSTRIER</sequence>
<keyword evidence="8" id="KW-1185">Reference proteome</keyword>
<dbReference type="InterPro" id="IPR011051">
    <property type="entry name" value="RmlC_Cupin_sf"/>
</dbReference>
<proteinExistence type="inferred from homology"/>